<sequence>MSSSEALKQRLSKRKGHSPQTGSSKRSRKQEIKNNRVKGKGAQVNGGIHDRQQHHTTYVLDAPNLRFVGSVFTSPKSSPQPGWSRTLDVIRNPKGPSVPSVPSVPSMIETTIDIDMAGEHPSLQPSKANSPSLDGQTRKGEAYKQALDRCLDTIQTNTNKASAALLGIWERGQFKRMLGRVKKLLRMQKNRIETRDMSIPIGSFMERQETVAGISNTLKSMRDKSESVRVRADQIRQMFTLDGKNPRASRLSKDINEHLGACEITINATITDLNRFHYLYDQLCFPDPYDSEEEATALCDLQASRQASAALYQELSQICNAHKAHKIYFNLELESLDRQTYRQLSFRLAFQGTDHNTGTLVWIRADLPIRAPPDGTTTWQNTGIPTHNAPLQSYKGTTFCPGTLTNSNKFVFYIGANRFLHETKCRVHNPMRLSDWITIREYRDRHSRLRLARLISETVLKLNPALWNETKLRSDHIIISATPVDEGIQSHILITLDKHKASSTNEHRDCEGEYCANLGTVLFNLGITLLELACLETITRPPCFEGNIDWACEEARYIVELCNGETLKGMGHAYAEVVRFCLSDHHEGNIYDPLVQQSFYQKVVRALQKQEPEEATDILEDIVREYDL</sequence>
<evidence type="ECO:0000313" key="1">
    <source>
        <dbReference type="EMBL" id="KAI6088877.1"/>
    </source>
</evidence>
<organism evidence="1 2">
    <name type="scientific">Hypoxylon rubiginosum</name>
    <dbReference type="NCBI Taxonomy" id="110542"/>
    <lineage>
        <taxon>Eukaryota</taxon>
        <taxon>Fungi</taxon>
        <taxon>Dikarya</taxon>
        <taxon>Ascomycota</taxon>
        <taxon>Pezizomycotina</taxon>
        <taxon>Sordariomycetes</taxon>
        <taxon>Xylariomycetidae</taxon>
        <taxon>Xylariales</taxon>
        <taxon>Hypoxylaceae</taxon>
        <taxon>Hypoxylon</taxon>
    </lineage>
</organism>
<proteinExistence type="predicted"/>
<dbReference type="EMBL" id="MU394299">
    <property type="protein sequence ID" value="KAI6088877.1"/>
    <property type="molecule type" value="Genomic_DNA"/>
</dbReference>
<name>A0ACC0D7Y8_9PEZI</name>
<accession>A0ACC0D7Y8</accession>
<keyword evidence="2" id="KW-1185">Reference proteome</keyword>
<evidence type="ECO:0000313" key="2">
    <source>
        <dbReference type="Proteomes" id="UP001497680"/>
    </source>
</evidence>
<gene>
    <name evidence="1" type="ORF">F4821DRAFT_233197</name>
</gene>
<dbReference type="Proteomes" id="UP001497680">
    <property type="component" value="Unassembled WGS sequence"/>
</dbReference>
<protein>
    <submittedName>
        <fullName evidence="1">Uncharacterized protein</fullName>
    </submittedName>
</protein>
<reference evidence="1 2" key="1">
    <citation type="journal article" date="2022" name="New Phytol.">
        <title>Ecological generalism drives hyperdiversity of secondary metabolite gene clusters in xylarialean endophytes.</title>
        <authorList>
            <person name="Franco M.E.E."/>
            <person name="Wisecaver J.H."/>
            <person name="Arnold A.E."/>
            <person name="Ju Y.M."/>
            <person name="Slot J.C."/>
            <person name="Ahrendt S."/>
            <person name="Moore L.P."/>
            <person name="Eastman K.E."/>
            <person name="Scott K."/>
            <person name="Konkel Z."/>
            <person name="Mondo S.J."/>
            <person name="Kuo A."/>
            <person name="Hayes R.D."/>
            <person name="Haridas S."/>
            <person name="Andreopoulos B."/>
            <person name="Riley R."/>
            <person name="LaButti K."/>
            <person name="Pangilinan J."/>
            <person name="Lipzen A."/>
            <person name="Amirebrahimi M."/>
            <person name="Yan J."/>
            <person name="Adam C."/>
            <person name="Keymanesh K."/>
            <person name="Ng V."/>
            <person name="Louie K."/>
            <person name="Northen T."/>
            <person name="Drula E."/>
            <person name="Henrissat B."/>
            <person name="Hsieh H.M."/>
            <person name="Youens-Clark K."/>
            <person name="Lutzoni F."/>
            <person name="Miadlikowska J."/>
            <person name="Eastwood D.C."/>
            <person name="Hamelin R.C."/>
            <person name="Grigoriev I.V."/>
            <person name="U'Ren J.M."/>
        </authorList>
    </citation>
    <scope>NUCLEOTIDE SEQUENCE [LARGE SCALE GENOMIC DNA]</scope>
    <source>
        <strain evidence="1 2">ER1909</strain>
    </source>
</reference>
<comment type="caution">
    <text evidence="1">The sequence shown here is derived from an EMBL/GenBank/DDBJ whole genome shotgun (WGS) entry which is preliminary data.</text>
</comment>